<name>A0A8D2B5M7_SCIVU</name>
<reference evidence="2" key="1">
    <citation type="submission" date="2025-08" db="UniProtKB">
        <authorList>
            <consortium name="Ensembl"/>
        </authorList>
    </citation>
    <scope>IDENTIFICATION</scope>
</reference>
<reference evidence="2" key="2">
    <citation type="submission" date="2025-09" db="UniProtKB">
        <authorList>
            <consortium name="Ensembl"/>
        </authorList>
    </citation>
    <scope>IDENTIFICATION</scope>
</reference>
<dbReference type="GeneTree" id="ENSGT01030000234574"/>
<protein>
    <submittedName>
        <fullName evidence="2">Uncharacterized protein</fullName>
    </submittedName>
</protein>
<keyword evidence="3" id="KW-1185">Reference proteome</keyword>
<dbReference type="AlphaFoldDB" id="A0A8D2B5M7"/>
<feature type="region of interest" description="Disordered" evidence="1">
    <location>
        <begin position="42"/>
        <end position="92"/>
    </location>
</feature>
<feature type="region of interest" description="Disordered" evidence="1">
    <location>
        <begin position="1"/>
        <end position="30"/>
    </location>
</feature>
<evidence type="ECO:0000256" key="1">
    <source>
        <dbReference type="SAM" id="MobiDB-lite"/>
    </source>
</evidence>
<accession>A0A8D2B5M7</accession>
<dbReference type="Proteomes" id="UP000694564">
    <property type="component" value="Chromosome 6"/>
</dbReference>
<sequence length="117" mass="12509">MRLRGRGPRAAPASGVAAGDARRLAPPGRNPFVHELRLSALQKAQGGGPAPQGHHAHHVVCRRLPPRGGEGSASTAHGGRHPHAGSTFVLLRRHPCHHDHVLHRDESGEQRHPNLGK</sequence>
<evidence type="ECO:0000313" key="2">
    <source>
        <dbReference type="Ensembl" id="ENSSVLP00005009017.1"/>
    </source>
</evidence>
<dbReference type="Ensembl" id="ENSSVLT00005009996.1">
    <property type="protein sequence ID" value="ENSSVLP00005009017.1"/>
    <property type="gene ID" value="ENSSVLG00005007261.1"/>
</dbReference>
<evidence type="ECO:0000313" key="3">
    <source>
        <dbReference type="Proteomes" id="UP000694564"/>
    </source>
</evidence>
<organism evidence="2 3">
    <name type="scientific">Sciurus vulgaris</name>
    <name type="common">Eurasian red squirrel</name>
    <dbReference type="NCBI Taxonomy" id="55149"/>
    <lineage>
        <taxon>Eukaryota</taxon>
        <taxon>Metazoa</taxon>
        <taxon>Chordata</taxon>
        <taxon>Craniata</taxon>
        <taxon>Vertebrata</taxon>
        <taxon>Euteleostomi</taxon>
        <taxon>Mammalia</taxon>
        <taxon>Eutheria</taxon>
        <taxon>Euarchontoglires</taxon>
        <taxon>Glires</taxon>
        <taxon>Rodentia</taxon>
        <taxon>Sciuromorpha</taxon>
        <taxon>Sciuridae</taxon>
        <taxon>Sciurinae</taxon>
        <taxon>Sciurini</taxon>
        <taxon>Sciurus</taxon>
    </lineage>
</organism>
<proteinExistence type="predicted"/>
<feature type="compositionally biased region" description="Low complexity" evidence="1">
    <location>
        <begin position="8"/>
        <end position="19"/>
    </location>
</feature>
<feature type="compositionally biased region" description="Basic residues" evidence="1">
    <location>
        <begin position="54"/>
        <end position="65"/>
    </location>
</feature>